<protein>
    <submittedName>
        <fullName evidence="2">Acetyltransferase (GNAT) family protein</fullName>
    </submittedName>
</protein>
<dbReference type="EMBL" id="FODE01000028">
    <property type="protein sequence ID" value="SEO00876.1"/>
    <property type="molecule type" value="Genomic_DNA"/>
</dbReference>
<dbReference type="InterPro" id="IPR000182">
    <property type="entry name" value="GNAT_dom"/>
</dbReference>
<keyword evidence="3" id="KW-1185">Reference proteome</keyword>
<dbReference type="AlphaFoldDB" id="A0A1H8L7V8"/>
<evidence type="ECO:0000313" key="2">
    <source>
        <dbReference type="EMBL" id="SEO00876.1"/>
    </source>
</evidence>
<gene>
    <name evidence="2" type="ORF">SAMN04489859_102822</name>
</gene>
<dbReference type="Pfam" id="PF00583">
    <property type="entry name" value="Acetyltransf_1"/>
    <property type="match status" value="1"/>
</dbReference>
<dbReference type="SUPFAM" id="SSF55729">
    <property type="entry name" value="Acyl-CoA N-acyltransferases (Nat)"/>
    <property type="match status" value="1"/>
</dbReference>
<dbReference type="GO" id="GO:0016747">
    <property type="term" value="F:acyltransferase activity, transferring groups other than amino-acyl groups"/>
    <property type="evidence" value="ECO:0007669"/>
    <property type="project" value="InterPro"/>
</dbReference>
<dbReference type="Gene3D" id="3.40.630.30">
    <property type="match status" value="1"/>
</dbReference>
<evidence type="ECO:0000313" key="3">
    <source>
        <dbReference type="Proteomes" id="UP000199054"/>
    </source>
</evidence>
<evidence type="ECO:0000259" key="1">
    <source>
        <dbReference type="PROSITE" id="PS51186"/>
    </source>
</evidence>
<accession>A0A1H8L7V8</accession>
<dbReference type="Proteomes" id="UP000199054">
    <property type="component" value="Unassembled WGS sequence"/>
</dbReference>
<dbReference type="STRING" id="34002.SAMN04489859_102822"/>
<name>A0A1H8L7V8_9RHOB</name>
<dbReference type="InterPro" id="IPR016181">
    <property type="entry name" value="Acyl_CoA_acyltransferase"/>
</dbReference>
<feature type="domain" description="N-acetyltransferase" evidence="1">
    <location>
        <begin position="1"/>
        <end position="158"/>
    </location>
</feature>
<dbReference type="RefSeq" id="WP_090614844.1">
    <property type="nucleotide sequence ID" value="NZ_CP067124.1"/>
</dbReference>
<dbReference type="PROSITE" id="PS51186">
    <property type="entry name" value="GNAT"/>
    <property type="match status" value="1"/>
</dbReference>
<reference evidence="2 3" key="1">
    <citation type="submission" date="2016-10" db="EMBL/GenBank/DDBJ databases">
        <authorList>
            <person name="de Groot N.N."/>
        </authorList>
    </citation>
    <scope>NUCLEOTIDE SEQUENCE [LARGE SCALE GENOMIC DNA]</scope>
    <source>
        <strain evidence="2 3">DSM 8512</strain>
    </source>
</reference>
<proteinExistence type="predicted"/>
<keyword evidence="2" id="KW-0808">Transferase</keyword>
<sequence length="158" mass="16829">MQILSPIPDPLLPAAGRLWWRHFGNPLIRARGFSAANGAVALRGGQVAGVIGWRDHQGGFLRGGPGLVALLYRPAPPTADLVIDGIAVACPREGLGRALIARAEAEARTRHRAGLRAEVAARNAAALAFYGDLGFQEQGRGRFGWPWTGQVLLLGKRV</sequence>
<organism evidence="2 3">
    <name type="scientific">Paracoccus alcaliphilus</name>
    <dbReference type="NCBI Taxonomy" id="34002"/>
    <lineage>
        <taxon>Bacteria</taxon>
        <taxon>Pseudomonadati</taxon>
        <taxon>Pseudomonadota</taxon>
        <taxon>Alphaproteobacteria</taxon>
        <taxon>Rhodobacterales</taxon>
        <taxon>Paracoccaceae</taxon>
        <taxon>Paracoccus</taxon>
    </lineage>
</organism>